<organism evidence="1 2">
    <name type="scientific">Parachlamydia acanthamoebae</name>
    <dbReference type="NCBI Taxonomy" id="83552"/>
    <lineage>
        <taxon>Bacteria</taxon>
        <taxon>Pseudomonadati</taxon>
        <taxon>Chlamydiota</taxon>
        <taxon>Chlamydiia</taxon>
        <taxon>Parachlamydiales</taxon>
        <taxon>Parachlamydiaceae</taxon>
        <taxon>Parachlamydia</taxon>
    </lineage>
</organism>
<accession>A0A0C1EN80</accession>
<dbReference type="AlphaFoldDB" id="A0A0C1EN80"/>
<proteinExistence type="predicted"/>
<dbReference type="InterPro" id="IPR016181">
    <property type="entry name" value="Acyl_CoA_acyltransferase"/>
</dbReference>
<comment type="caution">
    <text evidence="1">The sequence shown here is derived from an EMBL/GenBank/DDBJ whole genome shotgun (WGS) entry which is preliminary data.</text>
</comment>
<evidence type="ECO:0000313" key="1">
    <source>
        <dbReference type="EMBL" id="KIA77809.1"/>
    </source>
</evidence>
<dbReference type="SUPFAM" id="SSF55729">
    <property type="entry name" value="Acyl-CoA N-acyltransferases (Nat)"/>
    <property type="match status" value="1"/>
</dbReference>
<name>A0A0C1EN80_9BACT</name>
<reference evidence="1 2" key="1">
    <citation type="journal article" date="2014" name="Mol. Biol. Evol.">
        <title>Massive expansion of Ubiquitination-related gene families within the Chlamydiae.</title>
        <authorList>
            <person name="Domman D."/>
            <person name="Collingro A."/>
            <person name="Lagkouvardos I."/>
            <person name="Gehre L."/>
            <person name="Weinmaier T."/>
            <person name="Rattei T."/>
            <person name="Subtil A."/>
            <person name="Horn M."/>
        </authorList>
    </citation>
    <scope>NUCLEOTIDE SEQUENCE [LARGE SCALE GENOMIC DNA]</scope>
    <source>
        <strain evidence="1 2">OEW1</strain>
    </source>
</reference>
<dbReference type="EMBL" id="JSAM01000062">
    <property type="protein sequence ID" value="KIA77809.1"/>
    <property type="molecule type" value="Genomic_DNA"/>
</dbReference>
<dbReference type="Proteomes" id="UP000031307">
    <property type="component" value="Unassembled WGS sequence"/>
</dbReference>
<evidence type="ECO:0000313" key="2">
    <source>
        <dbReference type="Proteomes" id="UP000031307"/>
    </source>
</evidence>
<gene>
    <name evidence="1" type="ORF">DB43_FS00500</name>
</gene>
<protein>
    <submittedName>
        <fullName evidence="1">Uncharacterized protein</fullName>
    </submittedName>
</protein>
<dbReference type="Gene3D" id="3.40.630.30">
    <property type="match status" value="1"/>
</dbReference>
<sequence>MDIATLITKILTSVAFDFMRCDRVEIGCNKANVKSKKVIEKCQFILEGEIRNYFTNPTSEMLNNRYSSERTFLLYGLVVEDLSELSRYLEIKKHIKIVC</sequence>